<evidence type="ECO:0000256" key="2">
    <source>
        <dbReference type="SAM" id="Phobius"/>
    </source>
</evidence>
<name>A0AA39UU85_9AGAR</name>
<gene>
    <name evidence="4" type="ORF">EDD18DRAFT_634569</name>
</gene>
<feature type="transmembrane region" description="Helical" evidence="2">
    <location>
        <begin position="226"/>
        <end position="244"/>
    </location>
</feature>
<feature type="region of interest" description="Disordered" evidence="1">
    <location>
        <begin position="84"/>
        <end position="106"/>
    </location>
</feature>
<dbReference type="EMBL" id="JAUEPU010000004">
    <property type="protein sequence ID" value="KAK0503503.1"/>
    <property type="molecule type" value="Genomic_DNA"/>
</dbReference>
<protein>
    <recommendedName>
        <fullName evidence="3">DUF6535 domain-containing protein</fullName>
    </recommendedName>
</protein>
<evidence type="ECO:0000313" key="5">
    <source>
        <dbReference type="Proteomes" id="UP001175228"/>
    </source>
</evidence>
<keyword evidence="5" id="KW-1185">Reference proteome</keyword>
<evidence type="ECO:0000259" key="3">
    <source>
        <dbReference type="Pfam" id="PF20153"/>
    </source>
</evidence>
<dbReference type="Proteomes" id="UP001175228">
    <property type="component" value="Unassembled WGS sequence"/>
</dbReference>
<dbReference type="Pfam" id="PF20153">
    <property type="entry name" value="DUF6535"/>
    <property type="match status" value="1"/>
</dbReference>
<reference evidence="4" key="1">
    <citation type="submission" date="2023-06" db="EMBL/GenBank/DDBJ databases">
        <authorList>
            <consortium name="Lawrence Berkeley National Laboratory"/>
            <person name="Ahrendt S."/>
            <person name="Sahu N."/>
            <person name="Indic B."/>
            <person name="Wong-Bajracharya J."/>
            <person name="Merenyi Z."/>
            <person name="Ke H.-M."/>
            <person name="Monk M."/>
            <person name="Kocsube S."/>
            <person name="Drula E."/>
            <person name="Lipzen A."/>
            <person name="Balint B."/>
            <person name="Henrissat B."/>
            <person name="Andreopoulos B."/>
            <person name="Martin F.M."/>
            <person name="Harder C.B."/>
            <person name="Rigling D."/>
            <person name="Ford K.L."/>
            <person name="Foster G.D."/>
            <person name="Pangilinan J."/>
            <person name="Papanicolaou A."/>
            <person name="Barry K."/>
            <person name="LaButti K."/>
            <person name="Viragh M."/>
            <person name="Koriabine M."/>
            <person name="Yan M."/>
            <person name="Riley R."/>
            <person name="Champramary S."/>
            <person name="Plett K.L."/>
            <person name="Tsai I.J."/>
            <person name="Slot J."/>
            <person name="Sipos G."/>
            <person name="Plett J."/>
            <person name="Nagy L.G."/>
            <person name="Grigoriev I.V."/>
        </authorList>
    </citation>
    <scope>NUCLEOTIDE SEQUENCE</scope>
    <source>
        <strain evidence="4">HWK02</strain>
    </source>
</reference>
<dbReference type="InterPro" id="IPR045338">
    <property type="entry name" value="DUF6535"/>
</dbReference>
<evidence type="ECO:0000313" key="4">
    <source>
        <dbReference type="EMBL" id="KAK0503503.1"/>
    </source>
</evidence>
<feature type="transmembrane region" description="Helical" evidence="2">
    <location>
        <begin position="149"/>
        <end position="166"/>
    </location>
</feature>
<feature type="transmembrane region" description="Helical" evidence="2">
    <location>
        <begin position="311"/>
        <end position="335"/>
    </location>
</feature>
<dbReference type="AlphaFoldDB" id="A0AA39UU85"/>
<keyword evidence="2" id="KW-1133">Transmembrane helix</keyword>
<keyword evidence="2" id="KW-0472">Membrane</keyword>
<proteinExistence type="predicted"/>
<evidence type="ECO:0000256" key="1">
    <source>
        <dbReference type="SAM" id="MobiDB-lite"/>
    </source>
</evidence>
<keyword evidence="2" id="KW-0812">Transmembrane</keyword>
<organism evidence="4 5">
    <name type="scientific">Armillaria luteobubalina</name>
    <dbReference type="NCBI Taxonomy" id="153913"/>
    <lineage>
        <taxon>Eukaryota</taxon>
        <taxon>Fungi</taxon>
        <taxon>Dikarya</taxon>
        <taxon>Basidiomycota</taxon>
        <taxon>Agaricomycotina</taxon>
        <taxon>Agaricomycetes</taxon>
        <taxon>Agaricomycetidae</taxon>
        <taxon>Agaricales</taxon>
        <taxon>Marasmiineae</taxon>
        <taxon>Physalacriaceae</taxon>
        <taxon>Armillaria</taxon>
    </lineage>
</organism>
<feature type="transmembrane region" description="Helical" evidence="2">
    <location>
        <begin position="278"/>
        <end position="305"/>
    </location>
</feature>
<sequence length="481" mass="53751">MPSWSWMHEDRSCLTRTERVNTSYFLMPTMSTASDALPENSGVPVVTEPETTNVEAMENFVEEEDVADPARPYAEYVDPAKSRKRFGLKGPAPYQPHKGNDPSNYEEKYPEDAYCEELGPNARFFRTYLAERAIYDANMVEESRDGVDVLLVFAGLFSAVVTTFVAQTSQSLQADYTEMSANLLFEMINIQRAIASGASLDTIAPSPLNPNITFISSTTSVWVNGLWFTSLALSLTTALVSVLVKQWLHHYMALPSGTPRDRSLLRQFRFAGLQKWRVLIIIGLLPVLMHTALAIFFVGLVIFLGPLRDSIAWVVGAITAVAYTAYLLAHILPLVYPQCPYRTSLCDLLHVLSSRVIQYTVDHLRYRFRRSETNMDITPTDESASNVRKRKSLKVLESDAVQSISGELSVEALHGLYSMSSNPTVQSIVLQAISGLHPAFRNKVLPLFGDINVLLWQSCQECLAGPSLMSRRLPARPRDEI</sequence>
<comment type="caution">
    <text evidence="4">The sequence shown here is derived from an EMBL/GenBank/DDBJ whole genome shotgun (WGS) entry which is preliminary data.</text>
</comment>
<feature type="domain" description="DUF6535" evidence="3">
    <location>
        <begin position="127"/>
        <end position="304"/>
    </location>
</feature>
<accession>A0AA39UU85</accession>